<proteinExistence type="predicted"/>
<sequence length="64" mass="6480">MGNTAAVSERAGRFAVVTSTDALVHPCATRLPNELPSAHGSVKTGGVDGHDMVHAIVASIRAAT</sequence>
<organism evidence="1">
    <name type="scientific">Mycobacterium riyadhense</name>
    <dbReference type="NCBI Taxonomy" id="486698"/>
    <lineage>
        <taxon>Bacteria</taxon>
        <taxon>Bacillati</taxon>
        <taxon>Actinomycetota</taxon>
        <taxon>Actinomycetes</taxon>
        <taxon>Mycobacteriales</taxon>
        <taxon>Mycobacteriaceae</taxon>
        <taxon>Mycobacterium</taxon>
    </lineage>
</organism>
<reference evidence="1" key="1">
    <citation type="submission" date="2019-05" db="EMBL/GenBank/DDBJ databases">
        <authorList>
            <person name="Naeem R."/>
            <person name="Antony C."/>
            <person name="Guan Q."/>
        </authorList>
    </citation>
    <scope>NUCLEOTIDE SEQUENCE</scope>
    <source>
        <strain evidence="1">2</strain>
    </source>
</reference>
<accession>A0A653F485</accession>
<evidence type="ECO:0000313" key="1">
    <source>
        <dbReference type="EMBL" id="VTP04379.1"/>
    </source>
</evidence>
<gene>
    <name evidence="1" type="ORF">BIN_B_05506</name>
</gene>
<name>A0A653F485_9MYCO</name>
<dbReference type="AlphaFoldDB" id="A0A653F485"/>
<protein>
    <submittedName>
        <fullName evidence="1">Uncharacterized protein</fullName>
    </submittedName>
</protein>
<dbReference type="EMBL" id="LR589196">
    <property type="protein sequence ID" value="VTP04379.1"/>
    <property type="molecule type" value="Genomic_DNA"/>
</dbReference>